<name>A0A101TX34_9ACTN</name>
<gene>
    <name evidence="4" type="ORF">AQJ67_24750</name>
</gene>
<dbReference type="CDD" id="cd00093">
    <property type="entry name" value="HTH_XRE"/>
    <property type="match status" value="1"/>
</dbReference>
<dbReference type="RefSeq" id="WP_062721272.1">
    <property type="nucleotide sequence ID" value="NZ_KQ948931.1"/>
</dbReference>
<feature type="region of interest" description="Disordered" evidence="2">
    <location>
        <begin position="139"/>
        <end position="163"/>
    </location>
</feature>
<dbReference type="Proteomes" id="UP000053429">
    <property type="component" value="Unassembled WGS sequence"/>
</dbReference>
<evidence type="ECO:0000256" key="2">
    <source>
        <dbReference type="SAM" id="MobiDB-lite"/>
    </source>
</evidence>
<feature type="domain" description="HTH cro/C1-type" evidence="3">
    <location>
        <begin position="11"/>
        <end position="65"/>
    </location>
</feature>
<dbReference type="OrthoDB" id="4292432at2"/>
<evidence type="ECO:0000256" key="1">
    <source>
        <dbReference type="ARBA" id="ARBA00023125"/>
    </source>
</evidence>
<comment type="caution">
    <text evidence="4">The sequence shown here is derived from an EMBL/GenBank/DDBJ whole genome shotgun (WGS) entry which is preliminary data.</text>
</comment>
<dbReference type="STRING" id="661399.AQJ67_24750"/>
<organism evidence="4 5">
    <name type="scientific">Streptomyces caeruleatus</name>
    <dbReference type="NCBI Taxonomy" id="661399"/>
    <lineage>
        <taxon>Bacteria</taxon>
        <taxon>Bacillati</taxon>
        <taxon>Actinomycetota</taxon>
        <taxon>Actinomycetes</taxon>
        <taxon>Kitasatosporales</taxon>
        <taxon>Streptomycetaceae</taxon>
        <taxon>Streptomyces</taxon>
    </lineage>
</organism>
<dbReference type="GO" id="GO:0003677">
    <property type="term" value="F:DNA binding"/>
    <property type="evidence" value="ECO:0007669"/>
    <property type="project" value="UniProtKB-KW"/>
</dbReference>
<evidence type="ECO:0000259" key="3">
    <source>
        <dbReference type="PROSITE" id="PS50943"/>
    </source>
</evidence>
<reference evidence="4 5" key="1">
    <citation type="submission" date="2015-10" db="EMBL/GenBank/DDBJ databases">
        <title>Draft genome sequence of Streptomyces caeruleatus NRRL B-24802, type strain for the species Streptomyces caeruleatus.</title>
        <authorList>
            <person name="Ruckert C."/>
            <person name="Winkler A."/>
            <person name="Kalinowski J."/>
            <person name="Kampfer P."/>
            <person name="Glaeser S."/>
        </authorList>
    </citation>
    <scope>NUCLEOTIDE SEQUENCE [LARGE SCALE GENOMIC DNA]</scope>
    <source>
        <strain evidence="4 5">NRRL B-24802</strain>
    </source>
</reference>
<dbReference type="Gene3D" id="1.10.260.40">
    <property type="entry name" value="lambda repressor-like DNA-binding domains"/>
    <property type="match status" value="2"/>
</dbReference>
<dbReference type="PROSITE" id="PS50943">
    <property type="entry name" value="HTH_CROC1"/>
    <property type="match status" value="1"/>
</dbReference>
<protein>
    <submittedName>
        <fullName evidence="4">DNA-binding protein</fullName>
    </submittedName>
</protein>
<dbReference type="SUPFAM" id="SSF47413">
    <property type="entry name" value="lambda repressor-like DNA-binding domains"/>
    <property type="match status" value="1"/>
</dbReference>
<keyword evidence="1 4" id="KW-0238">DNA-binding</keyword>
<evidence type="ECO:0000313" key="5">
    <source>
        <dbReference type="Proteomes" id="UP000053429"/>
    </source>
</evidence>
<feature type="compositionally biased region" description="Basic and acidic residues" evidence="2">
    <location>
        <begin position="140"/>
        <end position="151"/>
    </location>
</feature>
<accession>A0A101TX34</accession>
<dbReference type="PANTHER" id="PTHR46558">
    <property type="entry name" value="TRACRIPTIONAL REGULATORY PROTEIN-RELATED-RELATED"/>
    <property type="match status" value="1"/>
</dbReference>
<sequence length="302" mass="32384">MAARRFDRGRVRSVRRAREVPQADVARAVGVADNTVAGWELGTSVPDQEKLPALAKFFKENLDDLFPRDGLPDLTDLRCDAGLYQYETAPVIQMKSAGPVAAAERGERRLKDRYVPLLAERYGVSTAELLRAQERSIAAAEEKKRGGREPGPDQGSAAADLDRPPASLAEKITFILQRSYPGPQGPPSDAEMAADVNAHLGAEVLTAEDFEGLRTGAKETAPPGVLDALATVVGVSEMYFKSDEAVAAQVYEGLKLIAAHKQGLVGRIKARGLGPEGLPPNVMALVTQLAQEMTEKEAESGK</sequence>
<evidence type="ECO:0000313" key="4">
    <source>
        <dbReference type="EMBL" id="KUO00073.1"/>
    </source>
</evidence>
<dbReference type="AlphaFoldDB" id="A0A101TX34"/>
<dbReference type="SMART" id="SM00530">
    <property type="entry name" value="HTH_XRE"/>
    <property type="match status" value="2"/>
</dbReference>
<proteinExistence type="predicted"/>
<dbReference type="InterPro" id="IPR010982">
    <property type="entry name" value="Lambda_DNA-bd_dom_sf"/>
</dbReference>
<dbReference type="Pfam" id="PF01381">
    <property type="entry name" value="HTH_3"/>
    <property type="match status" value="1"/>
</dbReference>
<dbReference type="EMBL" id="LMWY01000029">
    <property type="protein sequence ID" value="KUO00073.1"/>
    <property type="molecule type" value="Genomic_DNA"/>
</dbReference>
<keyword evidence="5" id="KW-1185">Reference proteome</keyword>
<dbReference type="InterPro" id="IPR001387">
    <property type="entry name" value="Cro/C1-type_HTH"/>
</dbReference>
<dbReference type="PANTHER" id="PTHR46558:SF11">
    <property type="entry name" value="HTH-TYPE TRANSCRIPTIONAL REGULATOR XRE"/>
    <property type="match status" value="1"/>
</dbReference>